<reference evidence="1" key="1">
    <citation type="submission" date="2006-03" db="EMBL/GenBank/DDBJ databases">
        <title>Complete sequence of Rhodopseudomonas palustris BisB18.</title>
        <authorList>
            <consortium name="US DOE Joint Genome Institute"/>
            <person name="Copeland A."/>
            <person name="Lucas S."/>
            <person name="Lapidus A."/>
            <person name="Barry K."/>
            <person name="Detter J.C."/>
            <person name="Glavina del Rio T."/>
            <person name="Hammon N."/>
            <person name="Israni S."/>
            <person name="Dalin E."/>
            <person name="Tice H."/>
            <person name="Pitluck S."/>
            <person name="Chain P."/>
            <person name="Malfatti S."/>
            <person name="Shin M."/>
            <person name="Vergez L."/>
            <person name="Schmutz J."/>
            <person name="Larimer F."/>
            <person name="Land M."/>
            <person name="Hauser L."/>
            <person name="Pelletier D.A."/>
            <person name="Kyrpides N."/>
            <person name="Anderson I."/>
            <person name="Oda Y."/>
            <person name="Harwood C.S."/>
            <person name="Richardson P."/>
        </authorList>
    </citation>
    <scope>NUCLEOTIDE SEQUENCE [LARGE SCALE GENOMIC DNA]</scope>
    <source>
        <strain evidence="1">BisB18</strain>
    </source>
</reference>
<dbReference type="HOGENOM" id="CLU_1814932_0_0_5"/>
<sequence length="165" mass="18767">MECASLPDAMNAGWSESAMSDDLDAMEDGRETTVTKELVEKRVRDWKDRLHDLFRDVSTWAEKNGWRVDDHGKVSMHEELMQKYDVPATDQPTLRLDDGRGYALFKPKALWVIGANGRIDLYTSKGTFIIVDLAERGDAPQWTIFRASQKREGDAFSPEMIADLV</sequence>
<dbReference type="AlphaFoldDB" id="Q218W1"/>
<dbReference type="EMBL" id="CP000301">
    <property type="protein sequence ID" value="ABD87075.1"/>
    <property type="molecule type" value="Genomic_DNA"/>
</dbReference>
<dbReference type="STRING" id="316056.RPC_1513"/>
<organism evidence="1">
    <name type="scientific">Rhodopseudomonas palustris (strain BisB18)</name>
    <dbReference type="NCBI Taxonomy" id="316056"/>
    <lineage>
        <taxon>Bacteria</taxon>
        <taxon>Pseudomonadati</taxon>
        <taxon>Pseudomonadota</taxon>
        <taxon>Alphaproteobacteria</taxon>
        <taxon>Hyphomicrobiales</taxon>
        <taxon>Nitrobacteraceae</taxon>
        <taxon>Rhodopseudomonas</taxon>
    </lineage>
</organism>
<accession>Q218W1</accession>
<dbReference type="eggNOG" id="ENOG502ZI29">
    <property type="taxonomic scope" value="Bacteria"/>
</dbReference>
<gene>
    <name evidence="1" type="ordered locus">RPC_1513</name>
</gene>
<name>Q218W1_RHOPB</name>
<evidence type="ECO:0000313" key="1">
    <source>
        <dbReference type="EMBL" id="ABD87075.1"/>
    </source>
</evidence>
<dbReference type="KEGG" id="rpc:RPC_1513"/>
<proteinExistence type="predicted"/>
<protein>
    <submittedName>
        <fullName evidence="1">Uncharacterized protein</fullName>
    </submittedName>
</protein>